<dbReference type="PANTHER" id="PTHR36113:SF6">
    <property type="entry name" value="FOSFOMYCIN RESISTANCE PROTEIN FOSX"/>
    <property type="match status" value="1"/>
</dbReference>
<comment type="caution">
    <text evidence="3">The sequence shown here is derived from an EMBL/GenBank/DDBJ whole genome shotgun (WGS) entry which is preliminary data.</text>
</comment>
<dbReference type="InterPro" id="IPR037523">
    <property type="entry name" value="VOC_core"/>
</dbReference>
<evidence type="ECO:0000313" key="4">
    <source>
        <dbReference type="Proteomes" id="UP000175706"/>
    </source>
</evidence>
<evidence type="ECO:0000259" key="2">
    <source>
        <dbReference type="PROSITE" id="PS51819"/>
    </source>
</evidence>
<evidence type="ECO:0000313" key="3">
    <source>
        <dbReference type="EMBL" id="OFD84498.1"/>
    </source>
</evidence>
<sequence>MFGKERNRGIMNICRVHHVAIICSNYEVSKDFYTRILGFKVKNEVYRKERNSYKLDLCVGGEYQIELFSFPSPPDRASFPEAAGLRHLAFAVTDIEEAVKHLNRYDVETELIRVDEITGKKFVFFQDPDGLPLELYEG</sequence>
<dbReference type="EMBL" id="LXLT01000010">
    <property type="protein sequence ID" value="OFD84498.1"/>
    <property type="molecule type" value="Genomic_DNA"/>
</dbReference>
<dbReference type="InterPro" id="IPR051332">
    <property type="entry name" value="Fosfomycin_Res_Enzymes"/>
</dbReference>
<dbReference type="NCBIfam" id="NF008551">
    <property type="entry name" value="PRK11478.1"/>
    <property type="match status" value="1"/>
</dbReference>
<dbReference type="CDD" id="cd08352">
    <property type="entry name" value="VOC_Bs_YwkD_like"/>
    <property type="match status" value="1"/>
</dbReference>
<dbReference type="InterPro" id="IPR037478">
    <property type="entry name" value="YwkD-like_dom"/>
</dbReference>
<organism evidence="3 4">
    <name type="scientific">Bacillus mycoides</name>
    <dbReference type="NCBI Taxonomy" id="1405"/>
    <lineage>
        <taxon>Bacteria</taxon>
        <taxon>Bacillati</taxon>
        <taxon>Bacillota</taxon>
        <taxon>Bacilli</taxon>
        <taxon>Bacillales</taxon>
        <taxon>Bacillaceae</taxon>
        <taxon>Bacillus</taxon>
        <taxon>Bacillus cereus group</taxon>
    </lineage>
</organism>
<feature type="domain" description="VOC" evidence="2">
    <location>
        <begin position="15"/>
        <end position="138"/>
    </location>
</feature>
<keyword evidence="1" id="KW-0479">Metal-binding</keyword>
<dbReference type="AlphaFoldDB" id="A0A1E8BD47"/>
<proteinExistence type="predicted"/>
<dbReference type="SUPFAM" id="SSF54593">
    <property type="entry name" value="Glyoxalase/Bleomycin resistance protein/Dihydroxybiphenyl dioxygenase"/>
    <property type="match status" value="1"/>
</dbReference>
<reference evidence="3 4" key="1">
    <citation type="submission" date="2016-05" db="EMBL/GenBank/DDBJ databases">
        <title>Bacillus thuringiensis and Bacillus weihenstephanensis as novel biocontrol agents of wilt causing Verticillium species.</title>
        <authorList>
            <person name="Hollensteiner J."/>
            <person name="Wemheuer F."/>
            <person name="Harting R."/>
            <person name="Kolarzyk A."/>
            <person name="Diaz-Valerio S."/>
            <person name="Poehlein A."/>
            <person name="Brzuszkiewicz E."/>
            <person name="Nesemann K."/>
            <person name="Braus-Stromeyer S."/>
            <person name="Braus G."/>
            <person name="Daniel R."/>
            <person name="Liesegang H."/>
        </authorList>
    </citation>
    <scope>NUCLEOTIDE SEQUENCE [LARGE SCALE GENOMIC DNA]</scope>
    <source>
        <strain evidence="3 4">GOE8</strain>
    </source>
</reference>
<dbReference type="PROSITE" id="PS51819">
    <property type="entry name" value="VOC"/>
    <property type="match status" value="1"/>
</dbReference>
<dbReference type="PANTHER" id="PTHR36113">
    <property type="entry name" value="LYASE, PUTATIVE-RELATED-RELATED"/>
    <property type="match status" value="1"/>
</dbReference>
<gene>
    <name evidence="3" type="ORF">BWGOE8_05740</name>
</gene>
<dbReference type="GO" id="GO:0046872">
    <property type="term" value="F:metal ion binding"/>
    <property type="evidence" value="ECO:0007669"/>
    <property type="project" value="UniProtKB-KW"/>
</dbReference>
<dbReference type="Pfam" id="PF00903">
    <property type="entry name" value="Glyoxalase"/>
    <property type="match status" value="1"/>
</dbReference>
<dbReference type="Proteomes" id="UP000175706">
    <property type="component" value="Unassembled WGS sequence"/>
</dbReference>
<name>A0A1E8BD47_BACMY</name>
<dbReference type="InterPro" id="IPR004360">
    <property type="entry name" value="Glyas_Fos-R_dOase_dom"/>
</dbReference>
<evidence type="ECO:0000256" key="1">
    <source>
        <dbReference type="ARBA" id="ARBA00022723"/>
    </source>
</evidence>
<protein>
    <recommendedName>
        <fullName evidence="2">VOC domain-containing protein</fullName>
    </recommendedName>
</protein>
<dbReference type="InterPro" id="IPR029068">
    <property type="entry name" value="Glyas_Bleomycin-R_OHBP_Dase"/>
</dbReference>
<dbReference type="Gene3D" id="3.10.180.10">
    <property type="entry name" value="2,3-Dihydroxybiphenyl 1,2-Dioxygenase, domain 1"/>
    <property type="match status" value="1"/>
</dbReference>
<accession>A0A1E8BD47</accession>
<dbReference type="PATRIC" id="fig|86662.25.peg.541"/>